<evidence type="ECO:0000256" key="2">
    <source>
        <dbReference type="ARBA" id="ARBA00022448"/>
    </source>
</evidence>
<feature type="domain" description="ABC transporter" evidence="5">
    <location>
        <begin position="9"/>
        <end position="249"/>
    </location>
</feature>
<dbReference type="InterPro" id="IPR003593">
    <property type="entry name" value="AAA+_ATPase"/>
</dbReference>
<dbReference type="GO" id="GO:0005524">
    <property type="term" value="F:ATP binding"/>
    <property type="evidence" value="ECO:0007669"/>
    <property type="project" value="UniProtKB-KW"/>
</dbReference>
<dbReference type="EMBL" id="JAYGHX010000006">
    <property type="protein sequence ID" value="MEA5391865.1"/>
    <property type="molecule type" value="Genomic_DNA"/>
</dbReference>
<evidence type="ECO:0000313" key="7">
    <source>
        <dbReference type="Proteomes" id="UP001304461"/>
    </source>
</evidence>
<keyword evidence="3" id="KW-0547">Nucleotide-binding</keyword>
<dbReference type="SUPFAM" id="SSF52540">
    <property type="entry name" value="P-loop containing nucleoside triphosphate hydrolases"/>
    <property type="match status" value="1"/>
</dbReference>
<dbReference type="Pfam" id="PF00005">
    <property type="entry name" value="ABC_tran"/>
    <property type="match status" value="1"/>
</dbReference>
<comment type="caution">
    <text evidence="6">The sequence shown here is derived from an EMBL/GenBank/DDBJ whole genome shotgun (WGS) entry which is preliminary data.</text>
</comment>
<evidence type="ECO:0000256" key="4">
    <source>
        <dbReference type="ARBA" id="ARBA00022840"/>
    </source>
</evidence>
<dbReference type="InterPro" id="IPR027417">
    <property type="entry name" value="P-loop_NTPase"/>
</dbReference>
<evidence type="ECO:0000256" key="1">
    <source>
        <dbReference type="ARBA" id="ARBA00005417"/>
    </source>
</evidence>
<dbReference type="Gene3D" id="3.40.50.300">
    <property type="entry name" value="P-loop containing nucleotide triphosphate hydrolases"/>
    <property type="match status" value="1"/>
</dbReference>
<accession>A0ABU5RW30</accession>
<name>A0ABU5RW30_9CYAN</name>
<dbReference type="PROSITE" id="PS50893">
    <property type="entry name" value="ABC_TRANSPORTER_2"/>
    <property type="match status" value="1"/>
</dbReference>
<keyword evidence="7" id="KW-1185">Reference proteome</keyword>
<comment type="similarity">
    <text evidence="1">Belongs to the ABC transporter superfamily.</text>
</comment>
<dbReference type="InterPro" id="IPR050095">
    <property type="entry name" value="ECF_ABC_transporter_ATP-bd"/>
</dbReference>
<proteinExistence type="inferred from homology"/>
<sequence>MSSSPSAYLELEAVEVWLGPRRVFEDFSLRLHRGEHTVVLGPNGSGKSSLVKLLSRELYPVVKPGSCLRLFGSTTVNLWELRGRIGLVSQDLQAAYGGRVPAADVVLSGFFGSVGIGRSQVATGAQRRRVTALMVQLGLADLAERPYGQLSEGQRRRLLLARALVHRPEVLVLDEPTNGLDLKAKHQLLAILRELAGSGTTLLLVTHQIEAVLPEIRRCVLLREGRVVGDGPTEALLQDAPLSALFATPLRVCEANGYRQVLPAG</sequence>
<protein>
    <submittedName>
        <fullName evidence="6">ATP-binding cassette domain-containing protein</fullName>
    </submittedName>
</protein>
<organism evidence="6 7">
    <name type="scientific">Cyanobium gracile UHCC 0139</name>
    <dbReference type="NCBI Taxonomy" id="3110308"/>
    <lineage>
        <taxon>Bacteria</taxon>
        <taxon>Bacillati</taxon>
        <taxon>Cyanobacteriota</taxon>
        <taxon>Cyanophyceae</taxon>
        <taxon>Synechococcales</taxon>
        <taxon>Prochlorococcaceae</taxon>
        <taxon>Cyanobium</taxon>
    </lineage>
</organism>
<evidence type="ECO:0000259" key="5">
    <source>
        <dbReference type="PROSITE" id="PS50893"/>
    </source>
</evidence>
<reference evidence="6 7" key="1">
    <citation type="submission" date="2023-12" db="EMBL/GenBank/DDBJ databases">
        <title>Baltic Sea Cyanobacteria.</title>
        <authorList>
            <person name="Delbaje E."/>
            <person name="Fewer D.P."/>
            <person name="Shishido T.K."/>
        </authorList>
    </citation>
    <scope>NUCLEOTIDE SEQUENCE [LARGE SCALE GENOMIC DNA]</scope>
    <source>
        <strain evidence="6 7">UHCC 0139</strain>
    </source>
</reference>
<dbReference type="SMART" id="SM00382">
    <property type="entry name" value="AAA"/>
    <property type="match status" value="1"/>
</dbReference>
<gene>
    <name evidence="6" type="ORF">VB738_11415</name>
</gene>
<evidence type="ECO:0000313" key="6">
    <source>
        <dbReference type="EMBL" id="MEA5391865.1"/>
    </source>
</evidence>
<keyword evidence="4 6" id="KW-0067">ATP-binding</keyword>
<dbReference type="PANTHER" id="PTHR43553:SF3">
    <property type="entry name" value="ABC TRANSPORTER ATP-BINDING PROTEIN MODF"/>
    <property type="match status" value="1"/>
</dbReference>
<dbReference type="PANTHER" id="PTHR43553">
    <property type="entry name" value="HEAVY METAL TRANSPORTER"/>
    <property type="match status" value="1"/>
</dbReference>
<dbReference type="InterPro" id="IPR003439">
    <property type="entry name" value="ABC_transporter-like_ATP-bd"/>
</dbReference>
<keyword evidence="2" id="KW-0813">Transport</keyword>
<dbReference type="RefSeq" id="WP_323305847.1">
    <property type="nucleotide sequence ID" value="NZ_JAYGHX010000006.1"/>
</dbReference>
<dbReference type="Proteomes" id="UP001304461">
    <property type="component" value="Unassembled WGS sequence"/>
</dbReference>
<evidence type="ECO:0000256" key="3">
    <source>
        <dbReference type="ARBA" id="ARBA00022741"/>
    </source>
</evidence>